<organism evidence="4 5">
    <name type="scientific">Lacticaseibacillus paracasei subsp. paracasei Lpp126</name>
    <dbReference type="NCBI Taxonomy" id="1256206"/>
    <lineage>
        <taxon>Bacteria</taxon>
        <taxon>Bacillati</taxon>
        <taxon>Bacillota</taxon>
        <taxon>Bacilli</taxon>
        <taxon>Lactobacillales</taxon>
        <taxon>Lactobacillaceae</taxon>
        <taxon>Lacticaseibacillus</taxon>
    </lineage>
</organism>
<proteinExistence type="predicted"/>
<keyword evidence="2" id="KW-1133">Transmembrane helix</keyword>
<keyword evidence="2" id="KW-0472">Membrane</keyword>
<dbReference type="Proteomes" id="UP000014243">
    <property type="component" value="Unassembled WGS sequence"/>
</dbReference>
<evidence type="ECO:0000256" key="1">
    <source>
        <dbReference type="SAM" id="MobiDB-lite"/>
    </source>
</evidence>
<feature type="compositionally biased region" description="Polar residues" evidence="1">
    <location>
        <begin position="74"/>
        <end position="85"/>
    </location>
</feature>
<evidence type="ECO:0000256" key="2">
    <source>
        <dbReference type="SAM" id="Phobius"/>
    </source>
</evidence>
<evidence type="ECO:0000313" key="4">
    <source>
        <dbReference type="EMBL" id="EPC75554.1"/>
    </source>
</evidence>
<feature type="region of interest" description="Disordered" evidence="1">
    <location>
        <begin position="42"/>
        <end position="85"/>
    </location>
</feature>
<evidence type="ECO:0008006" key="6">
    <source>
        <dbReference type="Google" id="ProtNLM"/>
    </source>
</evidence>
<keyword evidence="2" id="KW-0812">Transmembrane</keyword>
<feature type="chain" id="PRO_5004512369" description="LPXTG cell wall anchor domain-containing protein" evidence="3">
    <location>
        <begin position="32"/>
        <end position="127"/>
    </location>
</feature>
<evidence type="ECO:0000256" key="3">
    <source>
        <dbReference type="SAM" id="SignalP"/>
    </source>
</evidence>
<feature type="signal peptide" evidence="3">
    <location>
        <begin position="1"/>
        <end position="31"/>
    </location>
</feature>
<protein>
    <recommendedName>
        <fullName evidence="6">LPXTG cell wall anchor domain-containing protein</fullName>
    </recommendedName>
</protein>
<reference evidence="4 5" key="1">
    <citation type="journal article" date="2013" name="PLoS ONE">
        <title>Lactobacillus paracasei comparative genomics: towards species pan-genome definition and exploitation of diversity.</title>
        <authorList>
            <person name="Smokvina T."/>
            <person name="Wels M."/>
            <person name="Polka J."/>
            <person name="Chervaux C."/>
            <person name="Brisse S."/>
            <person name="Boekhorst J."/>
            <person name="van Hylckama Vlieg J.E."/>
            <person name="Siezen R.J."/>
        </authorList>
    </citation>
    <scope>NUCLEOTIDE SEQUENCE [LARGE SCALE GENOMIC DNA]</scope>
    <source>
        <strain evidence="4 5">Lpp126</strain>
    </source>
</reference>
<dbReference type="NCBIfam" id="TIGR01167">
    <property type="entry name" value="LPXTG_anchor"/>
    <property type="match status" value="1"/>
</dbReference>
<keyword evidence="3" id="KW-0732">Signal</keyword>
<accession>S2REG3</accession>
<dbReference type="PATRIC" id="fig|1256206.3.peg.1324"/>
<feature type="transmembrane region" description="Helical" evidence="2">
    <location>
        <begin position="97"/>
        <end position="117"/>
    </location>
</feature>
<gene>
    <name evidence="4" type="ORF">Lpp126_08627</name>
</gene>
<evidence type="ECO:0000313" key="5">
    <source>
        <dbReference type="Proteomes" id="UP000014243"/>
    </source>
</evidence>
<feature type="compositionally biased region" description="Pro residues" evidence="1">
    <location>
        <begin position="48"/>
        <end position="66"/>
    </location>
</feature>
<name>S2REG3_LACPA</name>
<dbReference type="EMBL" id="ANKC01000613">
    <property type="protein sequence ID" value="EPC75554.1"/>
    <property type="molecule type" value="Genomic_DNA"/>
</dbReference>
<sequence>MRRNKPSFWIMLLMTMSLMVGVGAKAQQAQADTSVAQVELVGELPSTNPDPNPTPTPTPNPTPTPEPIDHQTTDQHGQATPLTHTGYLPQTGNAVQLWYVVIGVELLIIVILGIVLLRGRSRQGGNK</sequence>
<dbReference type="AlphaFoldDB" id="S2REG3"/>
<comment type="caution">
    <text evidence="4">The sequence shown here is derived from an EMBL/GenBank/DDBJ whole genome shotgun (WGS) entry which is preliminary data.</text>
</comment>